<sequence>MSSTQLNNKIAIVTGGSRGIGAAIAKFLAARGATVVINYVTSSDSANEVVDSIKKEGGNAIAVQADMGTLEGPKQIVQATVEAYHKIDIIVNNAGVVNSAPLGAIDVARHDKVQNINVRGPLLLVHESLPYLQRNGRIINVSSIAARVGLAGSSSYGASKAALEAMSRAWASELGPSLGVTSNCINPGPTKTSLTETTNEAAIKRIGEIVNRSIMKRMAEGSDLCGAVGFLASEDSHWVTGDVISTNGGLYFL</sequence>
<dbReference type="PANTHER" id="PTHR48107">
    <property type="entry name" value="NADPH-DEPENDENT ALDEHYDE REDUCTASE-LIKE PROTEIN, CHLOROPLASTIC-RELATED"/>
    <property type="match status" value="1"/>
</dbReference>
<keyword evidence="3" id="KW-0560">Oxidoreductase</keyword>
<dbReference type="AlphaFoldDB" id="A0A8H7UFP2"/>
<dbReference type="PRINTS" id="PR00080">
    <property type="entry name" value="SDRFAMILY"/>
</dbReference>
<evidence type="ECO:0000256" key="1">
    <source>
        <dbReference type="ARBA" id="ARBA00006484"/>
    </source>
</evidence>
<evidence type="ECO:0000313" key="6">
    <source>
        <dbReference type="Proteomes" id="UP000654370"/>
    </source>
</evidence>
<organism evidence="5 6">
    <name type="scientific">Mortierella isabellina</name>
    <name type="common">Filamentous fungus</name>
    <name type="synonym">Umbelopsis isabellina</name>
    <dbReference type="NCBI Taxonomy" id="91625"/>
    <lineage>
        <taxon>Eukaryota</taxon>
        <taxon>Fungi</taxon>
        <taxon>Fungi incertae sedis</taxon>
        <taxon>Mucoromycota</taxon>
        <taxon>Mucoromycotina</taxon>
        <taxon>Umbelopsidomycetes</taxon>
        <taxon>Umbelopsidales</taxon>
        <taxon>Umbelopsidaceae</taxon>
        <taxon>Umbelopsis</taxon>
    </lineage>
</organism>
<keyword evidence="2" id="KW-0521">NADP</keyword>
<dbReference type="OrthoDB" id="1393670at2759"/>
<dbReference type="FunFam" id="3.40.50.720:FF:000374">
    <property type="entry name" value="3-oxoacyl-(Acyl-carrier-protein) reductase"/>
    <property type="match status" value="1"/>
</dbReference>
<dbReference type="PRINTS" id="PR00081">
    <property type="entry name" value="GDHRDH"/>
</dbReference>
<protein>
    <recommendedName>
        <fullName evidence="4">Ketoreductase domain-containing protein</fullName>
    </recommendedName>
</protein>
<evidence type="ECO:0000313" key="5">
    <source>
        <dbReference type="EMBL" id="KAG2181310.1"/>
    </source>
</evidence>
<evidence type="ECO:0000256" key="2">
    <source>
        <dbReference type="ARBA" id="ARBA00022857"/>
    </source>
</evidence>
<feature type="domain" description="Ketoreductase" evidence="4">
    <location>
        <begin position="9"/>
        <end position="190"/>
    </location>
</feature>
<comment type="similarity">
    <text evidence="1">Belongs to the short-chain dehydrogenases/reductases (SDR) family.</text>
</comment>
<dbReference type="GO" id="GO:0016614">
    <property type="term" value="F:oxidoreductase activity, acting on CH-OH group of donors"/>
    <property type="evidence" value="ECO:0007669"/>
    <property type="project" value="UniProtKB-ARBA"/>
</dbReference>
<name>A0A8H7UFP2_MORIS</name>
<comment type="caution">
    <text evidence="5">The sequence shown here is derived from an EMBL/GenBank/DDBJ whole genome shotgun (WGS) entry which is preliminary data.</text>
</comment>
<dbReference type="InterPro" id="IPR036291">
    <property type="entry name" value="NAD(P)-bd_dom_sf"/>
</dbReference>
<dbReference type="Gene3D" id="3.40.50.720">
    <property type="entry name" value="NAD(P)-binding Rossmann-like Domain"/>
    <property type="match status" value="1"/>
</dbReference>
<dbReference type="PROSITE" id="PS00061">
    <property type="entry name" value="ADH_SHORT"/>
    <property type="match status" value="1"/>
</dbReference>
<evidence type="ECO:0000256" key="3">
    <source>
        <dbReference type="ARBA" id="ARBA00023002"/>
    </source>
</evidence>
<reference evidence="5" key="1">
    <citation type="submission" date="2020-12" db="EMBL/GenBank/DDBJ databases">
        <title>Metabolic potential, ecology and presence of endohyphal bacteria is reflected in genomic diversity of Mucoromycotina.</title>
        <authorList>
            <person name="Muszewska A."/>
            <person name="Okrasinska A."/>
            <person name="Steczkiewicz K."/>
            <person name="Drgas O."/>
            <person name="Orlowska M."/>
            <person name="Perlinska-Lenart U."/>
            <person name="Aleksandrzak-Piekarczyk T."/>
            <person name="Szatraj K."/>
            <person name="Zielenkiewicz U."/>
            <person name="Pilsyk S."/>
            <person name="Malc E."/>
            <person name="Mieczkowski P."/>
            <person name="Kruszewska J.S."/>
            <person name="Biernat P."/>
            <person name="Pawlowska J."/>
        </authorList>
    </citation>
    <scope>NUCLEOTIDE SEQUENCE</scope>
    <source>
        <strain evidence="5">WA0000067209</strain>
    </source>
</reference>
<dbReference type="InterPro" id="IPR020904">
    <property type="entry name" value="Sc_DH/Rdtase_CS"/>
</dbReference>
<gene>
    <name evidence="5" type="ORF">INT43_008893</name>
</gene>
<dbReference type="PANTHER" id="PTHR48107:SF7">
    <property type="entry name" value="RE15974P"/>
    <property type="match status" value="1"/>
</dbReference>
<evidence type="ECO:0000259" key="4">
    <source>
        <dbReference type="SMART" id="SM00822"/>
    </source>
</evidence>
<dbReference type="Proteomes" id="UP000654370">
    <property type="component" value="Unassembled WGS sequence"/>
</dbReference>
<dbReference type="InterPro" id="IPR002347">
    <property type="entry name" value="SDR_fam"/>
</dbReference>
<dbReference type="SMART" id="SM00822">
    <property type="entry name" value="PKS_KR"/>
    <property type="match status" value="1"/>
</dbReference>
<dbReference type="EMBL" id="JAEPQZ010000005">
    <property type="protein sequence ID" value="KAG2181310.1"/>
    <property type="molecule type" value="Genomic_DNA"/>
</dbReference>
<dbReference type="SUPFAM" id="SSF51735">
    <property type="entry name" value="NAD(P)-binding Rossmann-fold domains"/>
    <property type="match status" value="1"/>
</dbReference>
<dbReference type="InterPro" id="IPR057326">
    <property type="entry name" value="KR_dom"/>
</dbReference>
<keyword evidence="6" id="KW-1185">Reference proteome</keyword>
<proteinExistence type="inferred from homology"/>
<dbReference type="Pfam" id="PF13561">
    <property type="entry name" value="adh_short_C2"/>
    <property type="match status" value="1"/>
</dbReference>
<accession>A0A8H7UFP2</accession>